<keyword evidence="1" id="KW-0489">Methyltransferase</keyword>
<evidence type="ECO:0000313" key="2">
    <source>
        <dbReference type="Proteomes" id="UP000308600"/>
    </source>
</evidence>
<dbReference type="EMBL" id="ML208359">
    <property type="protein sequence ID" value="TFK68103.1"/>
    <property type="molecule type" value="Genomic_DNA"/>
</dbReference>
<gene>
    <name evidence="1" type="ORF">BDN72DRAFT_61314</name>
</gene>
<accession>A0ACD3AQ88</accession>
<reference evidence="1 2" key="1">
    <citation type="journal article" date="2019" name="Nat. Ecol. Evol.">
        <title>Megaphylogeny resolves global patterns of mushroom evolution.</title>
        <authorList>
            <person name="Varga T."/>
            <person name="Krizsan K."/>
            <person name="Foldi C."/>
            <person name="Dima B."/>
            <person name="Sanchez-Garcia M."/>
            <person name="Sanchez-Ramirez S."/>
            <person name="Szollosi G.J."/>
            <person name="Szarkandi J.G."/>
            <person name="Papp V."/>
            <person name="Albert L."/>
            <person name="Andreopoulos W."/>
            <person name="Angelini C."/>
            <person name="Antonin V."/>
            <person name="Barry K.W."/>
            <person name="Bougher N.L."/>
            <person name="Buchanan P."/>
            <person name="Buyck B."/>
            <person name="Bense V."/>
            <person name="Catcheside P."/>
            <person name="Chovatia M."/>
            <person name="Cooper J."/>
            <person name="Damon W."/>
            <person name="Desjardin D."/>
            <person name="Finy P."/>
            <person name="Geml J."/>
            <person name="Haridas S."/>
            <person name="Hughes K."/>
            <person name="Justo A."/>
            <person name="Karasinski D."/>
            <person name="Kautmanova I."/>
            <person name="Kiss B."/>
            <person name="Kocsube S."/>
            <person name="Kotiranta H."/>
            <person name="LaButti K.M."/>
            <person name="Lechner B.E."/>
            <person name="Liimatainen K."/>
            <person name="Lipzen A."/>
            <person name="Lukacs Z."/>
            <person name="Mihaltcheva S."/>
            <person name="Morgado L.N."/>
            <person name="Niskanen T."/>
            <person name="Noordeloos M.E."/>
            <person name="Ohm R.A."/>
            <person name="Ortiz-Santana B."/>
            <person name="Ovrebo C."/>
            <person name="Racz N."/>
            <person name="Riley R."/>
            <person name="Savchenko A."/>
            <person name="Shiryaev A."/>
            <person name="Soop K."/>
            <person name="Spirin V."/>
            <person name="Szebenyi C."/>
            <person name="Tomsovsky M."/>
            <person name="Tulloss R.E."/>
            <person name="Uehling J."/>
            <person name="Grigoriev I.V."/>
            <person name="Vagvolgyi C."/>
            <person name="Papp T."/>
            <person name="Martin F.M."/>
            <person name="Miettinen O."/>
            <person name="Hibbett D.S."/>
            <person name="Nagy L.G."/>
        </authorList>
    </citation>
    <scope>NUCLEOTIDE SEQUENCE [LARGE SCALE GENOMIC DNA]</scope>
    <source>
        <strain evidence="1 2">NL-1719</strain>
    </source>
</reference>
<proteinExistence type="predicted"/>
<sequence length="304" mass="34106">MARTVEIEGREFHNSSSNYSLPGDSAEHRRLGVQHRALKFMAGGNCLAPIVQQLKTKPCRVVDLCCGSGHWVIDMASDYPLAEVFGLDIVTPKPGIPLPENCKFIIGDVKGRLPFGDASYDLVQMRTVPSVPDRTEILKEIGRILRPGGYVTFIEPFEVYSEALGARPPALIEVDRLLALSPHTPRAKEEEGGQKKSWSVAKILVRFLEEAKDQKNNKLFDWIESKWFHLPVGSWPEDPTQAGIGAWMGEVQINLVGGFRPIFVTGNLISAEEFENLKKLVRDEVNDHSLKLRSPFMYVWAKRI</sequence>
<dbReference type="Proteomes" id="UP000308600">
    <property type="component" value="Unassembled WGS sequence"/>
</dbReference>
<evidence type="ECO:0000313" key="1">
    <source>
        <dbReference type="EMBL" id="TFK68103.1"/>
    </source>
</evidence>
<keyword evidence="1" id="KW-0808">Transferase</keyword>
<protein>
    <submittedName>
        <fullName evidence="1">S-adenosyl-L-methionine-dependent methyltransferase</fullName>
    </submittedName>
</protein>
<organism evidence="1 2">
    <name type="scientific">Pluteus cervinus</name>
    <dbReference type="NCBI Taxonomy" id="181527"/>
    <lineage>
        <taxon>Eukaryota</taxon>
        <taxon>Fungi</taxon>
        <taxon>Dikarya</taxon>
        <taxon>Basidiomycota</taxon>
        <taxon>Agaricomycotina</taxon>
        <taxon>Agaricomycetes</taxon>
        <taxon>Agaricomycetidae</taxon>
        <taxon>Agaricales</taxon>
        <taxon>Pluteineae</taxon>
        <taxon>Pluteaceae</taxon>
        <taxon>Pluteus</taxon>
    </lineage>
</organism>
<keyword evidence="2" id="KW-1185">Reference proteome</keyword>
<name>A0ACD3AQ88_9AGAR</name>